<dbReference type="InterPro" id="IPR051869">
    <property type="entry name" value="STARD3"/>
</dbReference>
<comment type="caution">
    <text evidence="2">The sequence shown here is derived from an EMBL/GenBank/DDBJ whole genome shotgun (WGS) entry which is preliminary data.</text>
</comment>
<dbReference type="Proteomes" id="UP001177023">
    <property type="component" value="Unassembled WGS sequence"/>
</dbReference>
<dbReference type="InterPro" id="IPR002913">
    <property type="entry name" value="START_lipid-bd_dom"/>
</dbReference>
<sequence>MGSVELLGIVEQSDNPRHGVQNTISLQYSTALRQTARLFPEAISIFHSPETAERKEWKKKCESKGDICYNRHLPIGKCYLLTKTFNAAAEDIFQHHWNEIEDTPSWNPQVHAVEKVVSLSPTADIIHYSTSDVVVVKGRDFVVCRMWRRIEDEWFVVAASFENDIPVWPKKKRGQANIVAGCFRQKKGDPETAIVDYLVSVDFPGTSIPKAVLSKNIAEMLVADARYAEKHLAERKAKK</sequence>
<dbReference type="Pfam" id="PF01852">
    <property type="entry name" value="START"/>
    <property type="match status" value="1"/>
</dbReference>
<evidence type="ECO:0000313" key="2">
    <source>
        <dbReference type="EMBL" id="CAJ0568757.1"/>
    </source>
</evidence>
<feature type="non-terminal residue" evidence="2">
    <location>
        <position position="239"/>
    </location>
</feature>
<dbReference type="AlphaFoldDB" id="A0AA36CI19"/>
<dbReference type="GO" id="GO:0031902">
    <property type="term" value="C:late endosome membrane"/>
    <property type="evidence" value="ECO:0007669"/>
    <property type="project" value="TreeGrafter"/>
</dbReference>
<dbReference type="SUPFAM" id="SSF55961">
    <property type="entry name" value="Bet v1-like"/>
    <property type="match status" value="1"/>
</dbReference>
<dbReference type="PANTHER" id="PTHR46121:SF3">
    <property type="entry name" value="STEROIDOGENIC ACUTE REGULATORY-LIKE PROTEIN 1"/>
    <property type="match status" value="1"/>
</dbReference>
<accession>A0AA36CI19</accession>
<evidence type="ECO:0000259" key="1">
    <source>
        <dbReference type="PROSITE" id="PS50848"/>
    </source>
</evidence>
<protein>
    <recommendedName>
        <fullName evidence="1">START domain-containing protein</fullName>
    </recommendedName>
</protein>
<keyword evidence="3" id="KW-1185">Reference proteome</keyword>
<dbReference type="PANTHER" id="PTHR46121">
    <property type="entry name" value="STEROIDOGENIC ACUTE REGULATORY PROTEIN-LIKE"/>
    <property type="match status" value="1"/>
</dbReference>
<gene>
    <name evidence="2" type="ORF">MSPICULIGERA_LOCUS7271</name>
</gene>
<dbReference type="GO" id="GO:0005765">
    <property type="term" value="C:lysosomal membrane"/>
    <property type="evidence" value="ECO:0007669"/>
    <property type="project" value="TreeGrafter"/>
</dbReference>
<dbReference type="GO" id="GO:0099044">
    <property type="term" value="P:vesicle tethering to endoplasmic reticulum"/>
    <property type="evidence" value="ECO:0007669"/>
    <property type="project" value="TreeGrafter"/>
</dbReference>
<dbReference type="GO" id="GO:0008289">
    <property type="term" value="F:lipid binding"/>
    <property type="evidence" value="ECO:0007669"/>
    <property type="project" value="InterPro"/>
</dbReference>
<dbReference type="GO" id="GO:0140284">
    <property type="term" value="C:endoplasmic reticulum-endosome membrane contact site"/>
    <property type="evidence" value="ECO:0007669"/>
    <property type="project" value="TreeGrafter"/>
</dbReference>
<proteinExistence type="predicted"/>
<reference evidence="2" key="1">
    <citation type="submission" date="2023-06" db="EMBL/GenBank/DDBJ databases">
        <authorList>
            <person name="Delattre M."/>
        </authorList>
    </citation>
    <scope>NUCLEOTIDE SEQUENCE</scope>
    <source>
        <strain evidence="2">AF72</strain>
    </source>
</reference>
<dbReference type="InterPro" id="IPR023393">
    <property type="entry name" value="START-like_dom_sf"/>
</dbReference>
<dbReference type="SMART" id="SM00234">
    <property type="entry name" value="START"/>
    <property type="match status" value="1"/>
</dbReference>
<dbReference type="EMBL" id="CATQJA010001814">
    <property type="protein sequence ID" value="CAJ0568757.1"/>
    <property type="molecule type" value="Genomic_DNA"/>
</dbReference>
<name>A0AA36CI19_9BILA</name>
<dbReference type="PROSITE" id="PS50848">
    <property type="entry name" value="START"/>
    <property type="match status" value="1"/>
</dbReference>
<dbReference type="Gene3D" id="3.30.530.20">
    <property type="match status" value="1"/>
</dbReference>
<evidence type="ECO:0000313" key="3">
    <source>
        <dbReference type="Proteomes" id="UP001177023"/>
    </source>
</evidence>
<dbReference type="CDD" id="cd00177">
    <property type="entry name" value="START"/>
    <property type="match status" value="1"/>
</dbReference>
<feature type="domain" description="START" evidence="1">
    <location>
        <begin position="52"/>
        <end position="218"/>
    </location>
</feature>
<dbReference type="GO" id="GO:0005789">
    <property type="term" value="C:endoplasmic reticulum membrane"/>
    <property type="evidence" value="ECO:0007669"/>
    <property type="project" value="TreeGrafter"/>
</dbReference>
<organism evidence="2 3">
    <name type="scientific">Mesorhabditis spiculigera</name>
    <dbReference type="NCBI Taxonomy" id="96644"/>
    <lineage>
        <taxon>Eukaryota</taxon>
        <taxon>Metazoa</taxon>
        <taxon>Ecdysozoa</taxon>
        <taxon>Nematoda</taxon>
        <taxon>Chromadorea</taxon>
        <taxon>Rhabditida</taxon>
        <taxon>Rhabditina</taxon>
        <taxon>Rhabditomorpha</taxon>
        <taxon>Rhabditoidea</taxon>
        <taxon>Rhabditidae</taxon>
        <taxon>Mesorhabditinae</taxon>
        <taxon>Mesorhabditis</taxon>
    </lineage>
</organism>